<dbReference type="PANTHER" id="PTHR14226">
    <property type="entry name" value="NEUROPATHY TARGET ESTERASE/SWISS CHEESE D.MELANOGASTER"/>
    <property type="match status" value="1"/>
</dbReference>
<reference evidence="6 7" key="1">
    <citation type="submission" date="2018-06" db="EMBL/GenBank/DDBJ databases">
        <title>Genomic Encyclopedia of Type Strains, Phase IV (KMG-IV): sequencing the most valuable type-strain genomes for metagenomic binning, comparative biology and taxonomic classification.</title>
        <authorList>
            <person name="Goeker M."/>
        </authorList>
    </citation>
    <scope>NUCLEOTIDE SEQUENCE [LARGE SCALE GENOMIC DNA]</scope>
    <source>
        <strain evidence="6 7">DSM 22112</strain>
    </source>
</reference>
<gene>
    <name evidence="6" type="ORF">DES36_104147</name>
</gene>
<dbReference type="CDD" id="cd07209">
    <property type="entry name" value="Pat_hypo_Ecoli_Z1214_like"/>
    <property type="match status" value="1"/>
</dbReference>
<keyword evidence="3 4" id="KW-0443">Lipid metabolism</keyword>
<dbReference type="InterPro" id="IPR050301">
    <property type="entry name" value="NTE"/>
</dbReference>
<feature type="short sequence motif" description="GXGXXG" evidence="4">
    <location>
        <begin position="9"/>
        <end position="14"/>
    </location>
</feature>
<dbReference type="GO" id="GO:0016042">
    <property type="term" value="P:lipid catabolic process"/>
    <property type="evidence" value="ECO:0007669"/>
    <property type="project" value="UniProtKB-UniRule"/>
</dbReference>
<evidence type="ECO:0000259" key="5">
    <source>
        <dbReference type="PROSITE" id="PS51635"/>
    </source>
</evidence>
<feature type="active site" description="Nucleophile" evidence="4">
    <location>
        <position position="38"/>
    </location>
</feature>
<dbReference type="OrthoDB" id="9770965at2"/>
<feature type="short sequence motif" description="GXSXG" evidence="4">
    <location>
        <begin position="36"/>
        <end position="40"/>
    </location>
</feature>
<dbReference type="PROSITE" id="PS51635">
    <property type="entry name" value="PNPLA"/>
    <property type="match status" value="1"/>
</dbReference>
<feature type="short sequence motif" description="DGA/G" evidence="4">
    <location>
        <begin position="178"/>
        <end position="180"/>
    </location>
</feature>
<feature type="active site" description="Proton acceptor" evidence="4">
    <location>
        <position position="178"/>
    </location>
</feature>
<evidence type="ECO:0000313" key="7">
    <source>
        <dbReference type="Proteomes" id="UP000253490"/>
    </source>
</evidence>
<sequence length="437" mass="49107">MEYGLVLGGGGTMGSYEIGVWKALKELGINITAVSGTSIGAINGAIIAQNDLEWAIDFWTNVKIEDVFSIDKESLEKYNSEWVRLDFRTLLSTFRTLLSDGGLDIGPLKENMNKYICEDRIRKSPIKLGLVTISLTDLKPIELMIDQIPQGKLNDYLLASAALPAFKKHEIDGTVFLDGGFYDNLPVKLLTSCGYENLITVSLMGFGIKTKTKIKDLNIINIDPSDQLGGVLDFTPNLMRRNIQLGYLDTLRKFGRLSGFCYYIDLEKEDSYYARFSEKLGNPLKGEVNKKLPLLLGVDSIESKFDLIPPILNLLNRTKYKNKSIPLSLLEITANQLNIERLKVYKPSELIREILIAVNNLIQDNIQLIRSTDNITSIFKTPSELSTIPLTNLTFMSYYMYFISLQTSSVNLMTKLVSLFSPETVLSIVTLLYLTDK</sequence>
<dbReference type="Gene3D" id="3.40.1090.10">
    <property type="entry name" value="Cytosolic phospholipase A2 catalytic domain"/>
    <property type="match status" value="2"/>
</dbReference>
<dbReference type="Proteomes" id="UP000253490">
    <property type="component" value="Unassembled WGS sequence"/>
</dbReference>
<feature type="domain" description="PNPLA" evidence="5">
    <location>
        <begin position="5"/>
        <end position="191"/>
    </location>
</feature>
<dbReference type="PANTHER" id="PTHR14226:SF29">
    <property type="entry name" value="NEUROPATHY TARGET ESTERASE SWS"/>
    <property type="match status" value="1"/>
</dbReference>
<evidence type="ECO:0000256" key="2">
    <source>
        <dbReference type="ARBA" id="ARBA00022963"/>
    </source>
</evidence>
<evidence type="ECO:0000256" key="1">
    <source>
        <dbReference type="ARBA" id="ARBA00022801"/>
    </source>
</evidence>
<protein>
    <submittedName>
        <fullName evidence="6">NTE family protein</fullName>
    </submittedName>
</protein>
<organism evidence="6 7">
    <name type="scientific">Alkalibaculum bacchi</name>
    <dbReference type="NCBI Taxonomy" id="645887"/>
    <lineage>
        <taxon>Bacteria</taxon>
        <taxon>Bacillati</taxon>
        <taxon>Bacillota</taxon>
        <taxon>Clostridia</taxon>
        <taxon>Eubacteriales</taxon>
        <taxon>Eubacteriaceae</taxon>
        <taxon>Alkalibaculum</taxon>
    </lineage>
</organism>
<dbReference type="SUPFAM" id="SSF52151">
    <property type="entry name" value="FabD/lysophospholipase-like"/>
    <property type="match status" value="1"/>
</dbReference>
<name>A0A366IAV4_9FIRM</name>
<dbReference type="AlphaFoldDB" id="A0A366IAV4"/>
<comment type="caution">
    <text evidence="6">The sequence shown here is derived from an EMBL/GenBank/DDBJ whole genome shotgun (WGS) entry which is preliminary data.</text>
</comment>
<dbReference type="GO" id="GO:0016787">
    <property type="term" value="F:hydrolase activity"/>
    <property type="evidence" value="ECO:0007669"/>
    <property type="project" value="UniProtKB-UniRule"/>
</dbReference>
<proteinExistence type="predicted"/>
<dbReference type="RefSeq" id="WP_113920005.1">
    <property type="nucleotide sequence ID" value="NZ_QNRX01000004.1"/>
</dbReference>
<keyword evidence="1 4" id="KW-0378">Hydrolase</keyword>
<keyword evidence="7" id="KW-1185">Reference proteome</keyword>
<dbReference type="InterPro" id="IPR002641">
    <property type="entry name" value="PNPLA_dom"/>
</dbReference>
<accession>A0A366IAV4</accession>
<evidence type="ECO:0000256" key="3">
    <source>
        <dbReference type="ARBA" id="ARBA00023098"/>
    </source>
</evidence>
<evidence type="ECO:0000256" key="4">
    <source>
        <dbReference type="PROSITE-ProRule" id="PRU01161"/>
    </source>
</evidence>
<dbReference type="InterPro" id="IPR016035">
    <property type="entry name" value="Acyl_Trfase/lysoPLipase"/>
</dbReference>
<keyword evidence="2 4" id="KW-0442">Lipid degradation</keyword>
<dbReference type="Pfam" id="PF01734">
    <property type="entry name" value="Patatin"/>
    <property type="match status" value="1"/>
</dbReference>
<evidence type="ECO:0000313" key="6">
    <source>
        <dbReference type="EMBL" id="RBP67445.1"/>
    </source>
</evidence>
<dbReference type="EMBL" id="QNRX01000004">
    <property type="protein sequence ID" value="RBP67445.1"/>
    <property type="molecule type" value="Genomic_DNA"/>
</dbReference>